<sequence length="572" mass="62438">MTEDQCDQSNMVDSKSPRNADIDRLHEKLQTLRDQQNLDGDKHFRDRFCANTQRLLQAALEDPHANSSDAQIALKALRYRKVLHRLDGLDPQDPTFGVSTFFGVEWCKGPALATSVGGVLGAPICATPEVQQSVVEELNLQDALPSTTETLADSGDRDQYSALGGDREFFLDEFDTDSTFITTPRVLSQEDEHEVVGYLSRGVFMRGSRSATQQAKGELALQMWWGEKFAAGRLHSMIRCMESSSLSDDEEDDQTSSRLTATGRPCCSEPGCTNQVQMKGKCMRHEGVSHCKHPGCESTARWHGVCVEHGGRRVCSEDNCSKLIRSAGKCEEHGGRCYKQCSHPGCTSKVQKRGLCVPHGGFAVCKTEGCEARASSKGLCKRHGGAKMCQVEGCEKAMSNRGYCYKHGVEKGVVKVHQKPKCKADGCLKIQMCHGFCSRHAQERGFTVGKTCKVKGCTKISQSRGCCLSHGGGTRCKISDCNRPIVTKGLCAAHGGRKTCKVEGCEKWGLSSGQLKGYCVQHGGGTRCKHPGCNKSVQYKGLCCVHGGKLKCDAEGCDTNVRVKGYCAVHER</sequence>
<dbReference type="KEGG" id="psoj:PHYSODRAFT_338826"/>
<accession>G5A399</accession>
<keyword evidence="3" id="KW-1185">Reference proteome</keyword>
<name>G5A399_PHYSP</name>
<evidence type="ECO:0000313" key="2">
    <source>
        <dbReference type="EMBL" id="EGZ10139.1"/>
    </source>
</evidence>
<feature type="domain" description="WRKY19-like zinc finger" evidence="1">
    <location>
        <begin position="525"/>
        <end position="548"/>
    </location>
</feature>
<proteinExistence type="predicted"/>
<dbReference type="InterPro" id="IPR056866">
    <property type="entry name" value="Znf_WRKY19"/>
</dbReference>
<feature type="domain" description="WRKY19-like zinc finger" evidence="1">
    <location>
        <begin position="473"/>
        <end position="496"/>
    </location>
</feature>
<dbReference type="Proteomes" id="UP000002640">
    <property type="component" value="Unassembled WGS sequence"/>
</dbReference>
<dbReference type="AlphaFoldDB" id="G5A399"/>
<dbReference type="STRING" id="1094619.G5A399"/>
<dbReference type="EMBL" id="JH159159">
    <property type="protein sequence ID" value="EGZ10139.1"/>
    <property type="molecule type" value="Genomic_DNA"/>
</dbReference>
<evidence type="ECO:0000313" key="3">
    <source>
        <dbReference type="Proteomes" id="UP000002640"/>
    </source>
</evidence>
<evidence type="ECO:0000259" key="1">
    <source>
        <dbReference type="Pfam" id="PF24906"/>
    </source>
</evidence>
<dbReference type="PANTHER" id="PTHR31827:SF1">
    <property type="entry name" value="EMB|CAB89363.1"/>
    <property type="match status" value="1"/>
</dbReference>
<dbReference type="GeneID" id="20647650"/>
<dbReference type="InParanoid" id="G5A399"/>
<dbReference type="RefSeq" id="XP_009535000.1">
    <property type="nucleotide sequence ID" value="XM_009536705.1"/>
</dbReference>
<dbReference type="OMA" id="CESTARW"/>
<reference evidence="2 3" key="1">
    <citation type="journal article" date="2006" name="Science">
        <title>Phytophthora genome sequences uncover evolutionary origins and mechanisms of pathogenesis.</title>
        <authorList>
            <person name="Tyler B.M."/>
            <person name="Tripathy S."/>
            <person name="Zhang X."/>
            <person name="Dehal P."/>
            <person name="Jiang R.H."/>
            <person name="Aerts A."/>
            <person name="Arredondo F.D."/>
            <person name="Baxter L."/>
            <person name="Bensasson D."/>
            <person name="Beynon J.L."/>
            <person name="Chapman J."/>
            <person name="Damasceno C.M."/>
            <person name="Dorrance A.E."/>
            <person name="Dou D."/>
            <person name="Dickerman A.W."/>
            <person name="Dubchak I.L."/>
            <person name="Garbelotto M."/>
            <person name="Gijzen M."/>
            <person name="Gordon S.G."/>
            <person name="Govers F."/>
            <person name="Grunwald N.J."/>
            <person name="Huang W."/>
            <person name="Ivors K.L."/>
            <person name="Jones R.W."/>
            <person name="Kamoun S."/>
            <person name="Krampis K."/>
            <person name="Lamour K.H."/>
            <person name="Lee M.K."/>
            <person name="McDonald W.H."/>
            <person name="Medina M."/>
            <person name="Meijer H.J."/>
            <person name="Nordberg E.K."/>
            <person name="Maclean D.J."/>
            <person name="Ospina-Giraldo M.D."/>
            <person name="Morris P.F."/>
            <person name="Phuntumart V."/>
            <person name="Putnam N.H."/>
            <person name="Rash S."/>
            <person name="Rose J.K."/>
            <person name="Sakihama Y."/>
            <person name="Salamov A.A."/>
            <person name="Savidor A."/>
            <person name="Scheuring C.F."/>
            <person name="Smith B.M."/>
            <person name="Sobral B.W."/>
            <person name="Terry A."/>
            <person name="Torto-Alalibo T.A."/>
            <person name="Win J."/>
            <person name="Xu Z."/>
            <person name="Zhang H."/>
            <person name="Grigoriev I.V."/>
            <person name="Rokhsar D.S."/>
            <person name="Boore J.L."/>
        </authorList>
    </citation>
    <scope>NUCLEOTIDE SEQUENCE [LARGE SCALE GENOMIC DNA]</scope>
    <source>
        <strain evidence="2 3">P6497</strain>
    </source>
</reference>
<dbReference type="PANTHER" id="PTHR31827">
    <property type="entry name" value="EMB|CAB89363.1"/>
    <property type="match status" value="1"/>
</dbReference>
<dbReference type="Pfam" id="PF24906">
    <property type="entry name" value="Zf_WRKY19"/>
    <property type="match status" value="2"/>
</dbReference>
<organism evidence="2 3">
    <name type="scientific">Phytophthora sojae (strain P6497)</name>
    <name type="common">Soybean stem and root rot agent</name>
    <name type="synonym">Phytophthora megasperma f. sp. glycines</name>
    <dbReference type="NCBI Taxonomy" id="1094619"/>
    <lineage>
        <taxon>Eukaryota</taxon>
        <taxon>Sar</taxon>
        <taxon>Stramenopiles</taxon>
        <taxon>Oomycota</taxon>
        <taxon>Peronosporomycetes</taxon>
        <taxon>Peronosporales</taxon>
        <taxon>Peronosporaceae</taxon>
        <taxon>Phytophthora</taxon>
    </lineage>
</organism>
<protein>
    <recommendedName>
        <fullName evidence="1">WRKY19-like zinc finger domain-containing protein</fullName>
    </recommendedName>
</protein>
<gene>
    <name evidence="2" type="ORF">PHYSODRAFT_338826</name>
</gene>